<evidence type="ECO:0000256" key="7">
    <source>
        <dbReference type="SAM" id="SignalP"/>
    </source>
</evidence>
<dbReference type="Proteomes" id="UP000317881">
    <property type="component" value="Unassembled WGS sequence"/>
</dbReference>
<comment type="caution">
    <text evidence="9">The sequence shown here is derived from an EMBL/GenBank/DDBJ whole genome shotgun (WGS) entry which is preliminary data.</text>
</comment>
<keyword evidence="4" id="KW-0720">Serine protease</keyword>
<dbReference type="GO" id="GO:0006508">
    <property type="term" value="P:proteolysis"/>
    <property type="evidence" value="ECO:0007669"/>
    <property type="project" value="UniProtKB-KW"/>
</dbReference>
<feature type="region of interest" description="Disordered" evidence="6">
    <location>
        <begin position="464"/>
        <end position="548"/>
    </location>
</feature>
<evidence type="ECO:0000256" key="6">
    <source>
        <dbReference type="SAM" id="MobiDB-lite"/>
    </source>
</evidence>
<reference evidence="9 10" key="1">
    <citation type="submission" date="2019-06" db="EMBL/GenBank/DDBJ databases">
        <title>Whole genome shotgun sequence of Streptomyces spinoverrucosus NBRC 14228.</title>
        <authorList>
            <person name="Hosoyama A."/>
            <person name="Uohara A."/>
            <person name="Ohji S."/>
            <person name="Ichikawa N."/>
        </authorList>
    </citation>
    <scope>NUCLEOTIDE SEQUENCE [LARGE SCALE GENOMIC DNA]</scope>
    <source>
        <strain evidence="9 10">NBRC 14228</strain>
    </source>
</reference>
<dbReference type="EMBL" id="BJND01000046">
    <property type="protein sequence ID" value="GEC08091.1"/>
    <property type="molecule type" value="Genomic_DNA"/>
</dbReference>
<feature type="region of interest" description="Disordered" evidence="6">
    <location>
        <begin position="360"/>
        <end position="410"/>
    </location>
</feature>
<evidence type="ECO:0000256" key="2">
    <source>
        <dbReference type="ARBA" id="ARBA00022670"/>
    </source>
</evidence>
<feature type="domain" description="Peptidase S8/S53" evidence="8">
    <location>
        <begin position="207"/>
        <end position="347"/>
    </location>
</feature>
<dbReference type="AlphaFoldDB" id="A0A4Y3VQR4"/>
<dbReference type="GO" id="GO:0004252">
    <property type="term" value="F:serine-type endopeptidase activity"/>
    <property type="evidence" value="ECO:0007669"/>
    <property type="project" value="InterPro"/>
</dbReference>
<dbReference type="InterPro" id="IPR023827">
    <property type="entry name" value="Peptidase_S8_Asp-AS"/>
</dbReference>
<feature type="compositionally biased region" description="Basic residues" evidence="6">
    <location>
        <begin position="521"/>
        <end position="548"/>
    </location>
</feature>
<sequence>MTRGPVGRGAVTLAAGLVLGLLPAGPVAAQESVADAAGAGARTVTLVTGDRVTVTDLGGGRKTVTVDRPEGATGAVRTQSANGTLTVVPDEALPYLRAGTLDERLFDVGELIRQGYADDRTGELPLIVTYGKGVRAATPAGAERTRALPSVRGAAVEAVKGREFWRAVTRKSAGIDGVWLDGRVSADLAESNAQIGTPAAWEAGLTGKGVTVAVLDTGVDTTHPDLAEQVSVSRSFIEGQEVADRDGHGTHVASTVAGTGAASDGAEKGVAPGAALAVGKVLDDQGSGSESQIIAGMEWAAREVGADIVSMSLGTTEPSDGTDPMAQAVNTLSKETGALFVVAAGNTGRPLLHRFARRRRRRPHRGRGRLRRPGRLLHQRRTPFRRPGAQARPRGTGRRHPRRAVPAQPGQRLLHDHERYLDGDPACGGGGRAARRAAPGLDGRPAQGRVDVDVPAGRRLRLHLGRGPGECARRDRRVDHRHRKRRSRVLPVAVRQQSAGDADPHLHQLLRPRHRGEPVRRGHGRHRHPRRLHPHRPRARHRLHHRDR</sequence>
<dbReference type="PROSITE" id="PS00136">
    <property type="entry name" value="SUBTILASE_ASP"/>
    <property type="match status" value="1"/>
</dbReference>
<evidence type="ECO:0000259" key="8">
    <source>
        <dbReference type="Pfam" id="PF00082"/>
    </source>
</evidence>
<dbReference type="SUPFAM" id="SSF52743">
    <property type="entry name" value="Subtilisin-like"/>
    <property type="match status" value="1"/>
</dbReference>
<dbReference type="InterPro" id="IPR000209">
    <property type="entry name" value="Peptidase_S8/S53_dom"/>
</dbReference>
<feature type="compositionally biased region" description="Basic residues" evidence="6">
    <location>
        <begin position="360"/>
        <end position="384"/>
    </location>
</feature>
<dbReference type="PROSITE" id="PS00137">
    <property type="entry name" value="SUBTILASE_HIS"/>
    <property type="match status" value="1"/>
</dbReference>
<keyword evidence="7" id="KW-0732">Signal</keyword>
<dbReference type="InterPro" id="IPR022398">
    <property type="entry name" value="Peptidase_S8_His-AS"/>
</dbReference>
<comment type="similarity">
    <text evidence="1 5">Belongs to the peptidase S8 family.</text>
</comment>
<dbReference type="InterPro" id="IPR051048">
    <property type="entry name" value="Peptidase_S8/S53_subtilisin"/>
</dbReference>
<feature type="chain" id="PRO_5021263404" description="Peptidase S8/S53 domain-containing protein" evidence="7">
    <location>
        <begin position="30"/>
        <end position="548"/>
    </location>
</feature>
<organism evidence="9 10">
    <name type="scientific">Streptomyces spinoverrucosus</name>
    <dbReference type="NCBI Taxonomy" id="284043"/>
    <lineage>
        <taxon>Bacteria</taxon>
        <taxon>Bacillati</taxon>
        <taxon>Actinomycetota</taxon>
        <taxon>Actinomycetes</taxon>
        <taxon>Kitasatosporales</taxon>
        <taxon>Streptomycetaceae</taxon>
        <taxon>Streptomyces</taxon>
    </lineage>
</organism>
<evidence type="ECO:0000256" key="4">
    <source>
        <dbReference type="ARBA" id="ARBA00022825"/>
    </source>
</evidence>
<feature type="compositionally biased region" description="Basic residues" evidence="6">
    <location>
        <begin position="479"/>
        <end position="488"/>
    </location>
</feature>
<keyword evidence="3" id="KW-0378">Hydrolase</keyword>
<evidence type="ECO:0000256" key="1">
    <source>
        <dbReference type="ARBA" id="ARBA00011073"/>
    </source>
</evidence>
<dbReference type="InterPro" id="IPR015500">
    <property type="entry name" value="Peptidase_S8_subtilisin-rel"/>
</dbReference>
<dbReference type="Gene3D" id="3.40.50.200">
    <property type="entry name" value="Peptidase S8/S53 domain"/>
    <property type="match status" value="1"/>
</dbReference>
<dbReference type="PANTHER" id="PTHR43399:SF4">
    <property type="entry name" value="CELL WALL-ASSOCIATED PROTEASE"/>
    <property type="match status" value="1"/>
</dbReference>
<protein>
    <recommendedName>
        <fullName evidence="8">Peptidase S8/S53 domain-containing protein</fullName>
    </recommendedName>
</protein>
<comment type="caution">
    <text evidence="5">Lacks conserved residue(s) required for the propagation of feature annotation.</text>
</comment>
<dbReference type="InterPro" id="IPR036852">
    <property type="entry name" value="Peptidase_S8/S53_dom_sf"/>
</dbReference>
<proteinExistence type="inferred from homology"/>
<accession>A0A4Y3VQR4</accession>
<feature type="region of interest" description="Disordered" evidence="6">
    <location>
        <begin position="428"/>
        <end position="450"/>
    </location>
</feature>
<evidence type="ECO:0000256" key="5">
    <source>
        <dbReference type="PROSITE-ProRule" id="PRU01240"/>
    </source>
</evidence>
<feature type="compositionally biased region" description="Low complexity" evidence="6">
    <location>
        <begin position="436"/>
        <end position="446"/>
    </location>
</feature>
<dbReference type="PROSITE" id="PS51892">
    <property type="entry name" value="SUBTILASE"/>
    <property type="match status" value="1"/>
</dbReference>
<evidence type="ECO:0000313" key="10">
    <source>
        <dbReference type="Proteomes" id="UP000317881"/>
    </source>
</evidence>
<keyword evidence="10" id="KW-1185">Reference proteome</keyword>
<keyword evidence="2" id="KW-0645">Protease</keyword>
<dbReference type="PANTHER" id="PTHR43399">
    <property type="entry name" value="SUBTILISIN-RELATED"/>
    <property type="match status" value="1"/>
</dbReference>
<dbReference type="Pfam" id="PF00082">
    <property type="entry name" value="Peptidase_S8"/>
    <property type="match status" value="1"/>
</dbReference>
<evidence type="ECO:0000313" key="9">
    <source>
        <dbReference type="EMBL" id="GEC08091.1"/>
    </source>
</evidence>
<dbReference type="PRINTS" id="PR00723">
    <property type="entry name" value="SUBTILISIN"/>
</dbReference>
<evidence type="ECO:0000256" key="3">
    <source>
        <dbReference type="ARBA" id="ARBA00022801"/>
    </source>
</evidence>
<gene>
    <name evidence="9" type="ORF">SSP24_57460</name>
</gene>
<name>A0A4Y3VQR4_9ACTN</name>
<feature type="signal peptide" evidence="7">
    <location>
        <begin position="1"/>
        <end position="29"/>
    </location>
</feature>